<gene>
    <name evidence="2" type="ORF">S01H1_10500</name>
</gene>
<dbReference type="InterPro" id="IPR041270">
    <property type="entry name" value="Phage_ABA_S"/>
</dbReference>
<dbReference type="EMBL" id="BARS01005356">
    <property type="protein sequence ID" value="GAF72144.1"/>
    <property type="molecule type" value="Genomic_DNA"/>
</dbReference>
<dbReference type="AlphaFoldDB" id="X0RTG9"/>
<proteinExistence type="predicted"/>
<comment type="caution">
    <text evidence="2">The sequence shown here is derived from an EMBL/GenBank/DDBJ whole genome shotgun (WGS) entry which is preliminary data.</text>
</comment>
<sequence>MPDVDTLPAGPELNVLVARWVKGWFVSDSIPNHYRLPLYVGSRVTHKSEPFEWHDWQPSTDIAAAWEVVDELNRRGWWVKFNHCLSNGIPAYQAEFTHKPDKYKGLCVYAVGDTAPLAICRAALKAVQAKGGEDG</sequence>
<dbReference type="Pfam" id="PF18066">
    <property type="entry name" value="Phage_ABA_S"/>
    <property type="match status" value="1"/>
</dbReference>
<evidence type="ECO:0000313" key="2">
    <source>
        <dbReference type="EMBL" id="GAF72144.1"/>
    </source>
</evidence>
<evidence type="ECO:0000259" key="1">
    <source>
        <dbReference type="Pfam" id="PF18066"/>
    </source>
</evidence>
<organism evidence="2">
    <name type="scientific">marine sediment metagenome</name>
    <dbReference type="NCBI Taxonomy" id="412755"/>
    <lineage>
        <taxon>unclassified sequences</taxon>
        <taxon>metagenomes</taxon>
        <taxon>ecological metagenomes</taxon>
    </lineage>
</organism>
<dbReference type="Gene3D" id="3.30.2120.10">
    <property type="entry name" value="Bacillus phage protein-like"/>
    <property type="match status" value="1"/>
</dbReference>
<protein>
    <recommendedName>
        <fullName evidence="1">Phage ABA sandwich domain-containing protein</fullName>
    </recommendedName>
</protein>
<name>X0RTG9_9ZZZZ</name>
<dbReference type="InterPro" id="IPR028985">
    <property type="entry name" value="Bacillus_phage_prot-like"/>
</dbReference>
<feature type="domain" description="Phage ABA sandwich" evidence="1">
    <location>
        <begin position="16"/>
        <end position="124"/>
    </location>
</feature>
<accession>X0RTG9</accession>
<reference evidence="2" key="1">
    <citation type="journal article" date="2014" name="Front. Microbiol.">
        <title>High frequency of phylogenetically diverse reductive dehalogenase-homologous genes in deep subseafloor sedimentary metagenomes.</title>
        <authorList>
            <person name="Kawai M."/>
            <person name="Futagami T."/>
            <person name="Toyoda A."/>
            <person name="Takaki Y."/>
            <person name="Nishi S."/>
            <person name="Hori S."/>
            <person name="Arai W."/>
            <person name="Tsubouchi T."/>
            <person name="Morono Y."/>
            <person name="Uchiyama I."/>
            <person name="Ito T."/>
            <person name="Fujiyama A."/>
            <person name="Inagaki F."/>
            <person name="Takami H."/>
        </authorList>
    </citation>
    <scope>NUCLEOTIDE SEQUENCE</scope>
    <source>
        <strain evidence="2">Expedition CK06-06</strain>
    </source>
</reference>